<sequence>MSSESSYSRARAYSVSIVCARCGEKKPTGDFVSKRKSVGNTKNCLDCRNQRNSHVSSVSSSQKTFSAN</sequence>
<dbReference type="AlphaFoldDB" id="A0A179EX11"/>
<gene>
    <name evidence="1" type="ORF">VFPPC_17172</name>
</gene>
<name>A0A179EX11_METCM</name>
<reference evidence="1 2" key="1">
    <citation type="journal article" date="2016" name="PLoS Pathog.">
        <title>Biosynthesis of antibiotic leucinostatins in bio-control fungus Purpureocillium lilacinum and their inhibition on phytophthora revealed by genome mining.</title>
        <authorList>
            <person name="Wang G."/>
            <person name="Liu Z."/>
            <person name="Lin R."/>
            <person name="Li E."/>
            <person name="Mao Z."/>
            <person name="Ling J."/>
            <person name="Yang Y."/>
            <person name="Yin W.B."/>
            <person name="Xie B."/>
        </authorList>
    </citation>
    <scope>NUCLEOTIDE SEQUENCE [LARGE SCALE GENOMIC DNA]</scope>
    <source>
        <strain evidence="1">170</strain>
    </source>
</reference>
<evidence type="ECO:0008006" key="3">
    <source>
        <dbReference type="Google" id="ProtNLM"/>
    </source>
</evidence>
<dbReference type="RefSeq" id="XP_018135780.1">
    <property type="nucleotide sequence ID" value="XM_018294920.1"/>
</dbReference>
<comment type="caution">
    <text evidence="1">The sequence shown here is derived from an EMBL/GenBank/DDBJ whole genome shotgun (WGS) entry which is preliminary data.</text>
</comment>
<accession>A0A179EX11</accession>
<dbReference type="OrthoDB" id="5049846at2759"/>
<dbReference type="Proteomes" id="UP000078397">
    <property type="component" value="Unassembled WGS sequence"/>
</dbReference>
<dbReference type="GeneID" id="28858914"/>
<protein>
    <recommendedName>
        <fullName evidence="3">Stc1 domain-containing protein</fullName>
    </recommendedName>
</protein>
<proteinExistence type="predicted"/>
<organism evidence="1 2">
    <name type="scientific">Pochonia chlamydosporia 170</name>
    <dbReference type="NCBI Taxonomy" id="1380566"/>
    <lineage>
        <taxon>Eukaryota</taxon>
        <taxon>Fungi</taxon>
        <taxon>Dikarya</taxon>
        <taxon>Ascomycota</taxon>
        <taxon>Pezizomycotina</taxon>
        <taxon>Sordariomycetes</taxon>
        <taxon>Hypocreomycetidae</taxon>
        <taxon>Hypocreales</taxon>
        <taxon>Clavicipitaceae</taxon>
        <taxon>Pochonia</taxon>
    </lineage>
</organism>
<dbReference type="KEGG" id="pchm:VFPPC_17172"/>
<dbReference type="EMBL" id="LSBJ02000025">
    <property type="protein sequence ID" value="OAQ57459.1"/>
    <property type="molecule type" value="Genomic_DNA"/>
</dbReference>
<evidence type="ECO:0000313" key="2">
    <source>
        <dbReference type="Proteomes" id="UP000078397"/>
    </source>
</evidence>
<keyword evidence="2" id="KW-1185">Reference proteome</keyword>
<evidence type="ECO:0000313" key="1">
    <source>
        <dbReference type="EMBL" id="OAQ57459.1"/>
    </source>
</evidence>